<reference evidence="1 2" key="1">
    <citation type="journal article" date="2012" name="Proc. Natl. Acad. Sci. U.S.A.">
        <title>Comparative genomics of Ceriporiopsis subvermispora and Phanerochaete chrysosporium provide insight into selective ligninolysis.</title>
        <authorList>
            <person name="Fernandez-Fueyo E."/>
            <person name="Ruiz-Duenas F.J."/>
            <person name="Ferreira P."/>
            <person name="Floudas D."/>
            <person name="Hibbett D.S."/>
            <person name="Canessa P."/>
            <person name="Larrondo L.F."/>
            <person name="James T.Y."/>
            <person name="Seelenfreund D."/>
            <person name="Lobos S."/>
            <person name="Polanco R."/>
            <person name="Tello M."/>
            <person name="Honda Y."/>
            <person name="Watanabe T."/>
            <person name="Watanabe T."/>
            <person name="Ryu J.S."/>
            <person name="Kubicek C.P."/>
            <person name="Schmoll M."/>
            <person name="Gaskell J."/>
            <person name="Hammel K.E."/>
            <person name="St John F.J."/>
            <person name="Vanden Wymelenberg A."/>
            <person name="Sabat G."/>
            <person name="Splinter BonDurant S."/>
            <person name="Syed K."/>
            <person name="Yadav J.S."/>
            <person name="Doddapaneni H."/>
            <person name="Subramanian V."/>
            <person name="Lavin J.L."/>
            <person name="Oguiza J.A."/>
            <person name="Perez G."/>
            <person name="Pisabarro A.G."/>
            <person name="Ramirez L."/>
            <person name="Santoyo F."/>
            <person name="Master E."/>
            <person name="Coutinho P.M."/>
            <person name="Henrissat B."/>
            <person name="Lombard V."/>
            <person name="Magnuson J.K."/>
            <person name="Kuees U."/>
            <person name="Hori C."/>
            <person name="Igarashi K."/>
            <person name="Samejima M."/>
            <person name="Held B.W."/>
            <person name="Barry K.W."/>
            <person name="LaButti K.M."/>
            <person name="Lapidus A."/>
            <person name="Lindquist E.A."/>
            <person name="Lucas S.M."/>
            <person name="Riley R."/>
            <person name="Salamov A.A."/>
            <person name="Hoffmeister D."/>
            <person name="Schwenk D."/>
            <person name="Hadar Y."/>
            <person name="Yarden O."/>
            <person name="de Vries R.P."/>
            <person name="Wiebenga A."/>
            <person name="Stenlid J."/>
            <person name="Eastwood D."/>
            <person name="Grigoriev I.V."/>
            <person name="Berka R.M."/>
            <person name="Blanchette R.A."/>
            <person name="Kersten P."/>
            <person name="Martinez A.T."/>
            <person name="Vicuna R."/>
            <person name="Cullen D."/>
        </authorList>
    </citation>
    <scope>NUCLEOTIDE SEQUENCE [LARGE SCALE GENOMIC DNA]</scope>
    <source>
        <strain evidence="1 2">B</strain>
    </source>
</reference>
<keyword evidence="2" id="KW-1185">Reference proteome</keyword>
<dbReference type="AlphaFoldDB" id="M2RL37"/>
<evidence type="ECO:0008006" key="3">
    <source>
        <dbReference type="Google" id="ProtNLM"/>
    </source>
</evidence>
<name>M2RL37_CERS8</name>
<dbReference type="HOGENOM" id="CLU_630041_0_0_1"/>
<protein>
    <recommendedName>
        <fullName evidence="3">F-box domain-containing protein</fullName>
    </recommendedName>
</protein>
<dbReference type="EMBL" id="KB445793">
    <property type="protein sequence ID" value="EMD39521.1"/>
    <property type="molecule type" value="Genomic_DNA"/>
</dbReference>
<dbReference type="Proteomes" id="UP000016930">
    <property type="component" value="Unassembled WGS sequence"/>
</dbReference>
<evidence type="ECO:0000313" key="2">
    <source>
        <dbReference type="Proteomes" id="UP000016930"/>
    </source>
</evidence>
<organism evidence="1 2">
    <name type="scientific">Ceriporiopsis subvermispora (strain B)</name>
    <name type="common">White-rot fungus</name>
    <name type="synonym">Gelatoporia subvermispora</name>
    <dbReference type="NCBI Taxonomy" id="914234"/>
    <lineage>
        <taxon>Eukaryota</taxon>
        <taxon>Fungi</taxon>
        <taxon>Dikarya</taxon>
        <taxon>Basidiomycota</taxon>
        <taxon>Agaricomycotina</taxon>
        <taxon>Agaricomycetes</taxon>
        <taxon>Polyporales</taxon>
        <taxon>Gelatoporiaceae</taxon>
        <taxon>Gelatoporia</taxon>
    </lineage>
</organism>
<sequence length="432" mass="48158">MDEEAAMALRKLTIDPENFTECRVEAAGQARLPTELVILVFDFACPPPPFLKTASDQGASACWSRALRTKKALTHVCKAWRTLALPYLYEDVVLDLSRQVLALARTIRERHPEIGPLIKHVHLALPFPPPEQLPQVTLSEIAFVLRGTPNLTNVTFGTAFSWWYILKSSSSLLRPLVDALSTVGTRLQSLELDVPKTNIDLYPAHSLKLMACFVNLVSLAFPVPQGWGFGEEQDIRGISFPKLEQLQMICTPGGNLRLVISWSLPCLKALTVTGTAQYVLDREQYEDLLEQHGAGVEYLDVSQRPSFHIKHVFETAHLCPKLSHLVITHIDIPALWIFIQNLDHDIAHPSLCDVDFWAKDGGALRSILAFAETSILKNARVLDVDLFGQLRHLPRLVGPATLLPPGEVVTYSLPTFNIVQTRHLITMNGPQN</sequence>
<dbReference type="OrthoDB" id="3060996at2759"/>
<evidence type="ECO:0000313" key="1">
    <source>
        <dbReference type="EMBL" id="EMD39521.1"/>
    </source>
</evidence>
<proteinExistence type="predicted"/>
<gene>
    <name evidence="1" type="ORF">CERSUDRAFT_121781</name>
</gene>
<accession>M2RL37</accession>